<reference evidence="1" key="1">
    <citation type="journal article" date="2020" name="mSystems">
        <title>Genome- and Community-Level Interaction Insights into Carbon Utilization and Element Cycling Functions of Hydrothermarchaeota in Hydrothermal Sediment.</title>
        <authorList>
            <person name="Zhou Z."/>
            <person name="Liu Y."/>
            <person name="Xu W."/>
            <person name="Pan J."/>
            <person name="Luo Z.H."/>
            <person name="Li M."/>
        </authorList>
    </citation>
    <scope>NUCLEOTIDE SEQUENCE [LARGE SCALE GENOMIC DNA]</scope>
    <source>
        <strain evidence="1">HyVt-345</strain>
    </source>
</reference>
<dbReference type="AlphaFoldDB" id="A0A831QN06"/>
<organism evidence="1">
    <name type="scientific">Pricia antarctica</name>
    <dbReference type="NCBI Taxonomy" id="641691"/>
    <lineage>
        <taxon>Bacteria</taxon>
        <taxon>Pseudomonadati</taxon>
        <taxon>Bacteroidota</taxon>
        <taxon>Flavobacteriia</taxon>
        <taxon>Flavobacteriales</taxon>
        <taxon>Flavobacteriaceae</taxon>
        <taxon>Pricia</taxon>
    </lineage>
</organism>
<sequence length="620" mass="71427">MSSIQTKDEIKDRLIRRAAETWGVDEMEIESSFDPIVDMLFDACAHEFERISNSIKTSRTTVTERLVDILTPETSVSAKPAHAVMHAIPLDSNIKINERSEFVHRKRKPIFKEDTKDSFEDFSFCPAGEFHITNCNLEYIAYPDKITKYRNHQNILQFGINDFTAKPEVNCIYLGIKPGMDIKGIDQLLCYFDILNFEQKGLLAHHIGIADWSLNGEPLDIIKGYNEQGSGNNDFSGYINEGIQSKIRFYETYVKAYYENQFYTINKELEVENNLKYYPDTFSDYISEKKLKEFDQPLLWIKIKFSTVVSREMLENLHFHINCFPALNKKPRAISKCLQPYFNIIPLALDNELFCDIQEISGDTGNSYFIQDREQNNTKNQGAYLRYGGVSRFDEREASELLNYTLDLIKEESVAFSALGSDFIDGNLKSLKKVVSRIEQKIDQKDFKTNKIPYVLINRDSVHKNRDKNIYITYWTTAGENANKINPYVRLNAQAGATFQSDSLTFITGTLGGKNEPSPSEKVHAYREQILSKGRIVTRQDIVKHCFNIYKGSITKVNVEKGVMISQEFGGGYTPTSDIYLLKDSDIDYTEVDWEHLKKELLIGLRSRSANVLPFRVFYR</sequence>
<comment type="caution">
    <text evidence="1">The sequence shown here is derived from an EMBL/GenBank/DDBJ whole genome shotgun (WGS) entry which is preliminary data.</text>
</comment>
<protein>
    <submittedName>
        <fullName evidence="1">Uncharacterized protein</fullName>
    </submittedName>
</protein>
<dbReference type="Proteomes" id="UP000886191">
    <property type="component" value="Unassembled WGS sequence"/>
</dbReference>
<dbReference type="EMBL" id="DRGL01000034">
    <property type="protein sequence ID" value="HEA21178.1"/>
    <property type="molecule type" value="Genomic_DNA"/>
</dbReference>
<accession>A0A831QN06</accession>
<name>A0A831QN06_9FLAO</name>
<evidence type="ECO:0000313" key="1">
    <source>
        <dbReference type="EMBL" id="HEA21178.1"/>
    </source>
</evidence>
<proteinExistence type="predicted"/>
<gene>
    <name evidence="1" type="ORF">ENH87_09695</name>
</gene>